<evidence type="ECO:0000256" key="2">
    <source>
        <dbReference type="ARBA" id="ARBA00023163"/>
    </source>
</evidence>
<dbReference type="InterPro" id="IPR002818">
    <property type="entry name" value="DJ-1/PfpI"/>
</dbReference>
<dbReference type="InterPro" id="IPR052158">
    <property type="entry name" value="INH-QAR"/>
</dbReference>
<dbReference type="EMBL" id="JACHGT010000007">
    <property type="protein sequence ID" value="MBB6035897.1"/>
    <property type="molecule type" value="Genomic_DNA"/>
</dbReference>
<keyword evidence="5" id="KW-1185">Reference proteome</keyword>
<dbReference type="AlphaFoldDB" id="A0A841FRH5"/>
<dbReference type="Gene3D" id="1.10.10.60">
    <property type="entry name" value="Homeodomain-like"/>
    <property type="match status" value="1"/>
</dbReference>
<evidence type="ECO:0000313" key="5">
    <source>
        <dbReference type="Proteomes" id="UP000548476"/>
    </source>
</evidence>
<dbReference type="Proteomes" id="UP000548476">
    <property type="component" value="Unassembled WGS sequence"/>
</dbReference>
<evidence type="ECO:0000313" key="4">
    <source>
        <dbReference type="EMBL" id="MBB6035897.1"/>
    </source>
</evidence>
<organism evidence="4 5">
    <name type="scientific">Phytomonospora endophytica</name>
    <dbReference type="NCBI Taxonomy" id="714109"/>
    <lineage>
        <taxon>Bacteria</taxon>
        <taxon>Bacillati</taxon>
        <taxon>Actinomycetota</taxon>
        <taxon>Actinomycetes</taxon>
        <taxon>Micromonosporales</taxon>
        <taxon>Micromonosporaceae</taxon>
        <taxon>Phytomonospora</taxon>
    </lineage>
</organism>
<dbReference type="InterPro" id="IPR029062">
    <property type="entry name" value="Class_I_gatase-like"/>
</dbReference>
<dbReference type="PANTHER" id="PTHR43130:SF3">
    <property type="entry name" value="HTH-TYPE TRANSCRIPTIONAL REGULATOR RV1931C"/>
    <property type="match status" value="1"/>
</dbReference>
<evidence type="ECO:0000256" key="1">
    <source>
        <dbReference type="ARBA" id="ARBA00023015"/>
    </source>
</evidence>
<dbReference type="Gene3D" id="3.40.50.880">
    <property type="match status" value="1"/>
</dbReference>
<dbReference type="PANTHER" id="PTHR43130">
    <property type="entry name" value="ARAC-FAMILY TRANSCRIPTIONAL REGULATOR"/>
    <property type="match status" value="1"/>
</dbReference>
<dbReference type="InterPro" id="IPR009057">
    <property type="entry name" value="Homeodomain-like_sf"/>
</dbReference>
<keyword evidence="1" id="KW-0805">Transcription regulation</keyword>
<accession>A0A841FRH5</accession>
<dbReference type="CDD" id="cd03137">
    <property type="entry name" value="GATase1_AraC_1"/>
    <property type="match status" value="1"/>
</dbReference>
<proteinExistence type="predicted"/>
<comment type="caution">
    <text evidence="4">The sequence shown here is derived from an EMBL/GenBank/DDBJ whole genome shotgun (WGS) entry which is preliminary data.</text>
</comment>
<sequence>MLGSVPHQVAVLALPHVIPFELGIPSRIFQAAAPDGAKPLYETVTCTLDGGPVRTAADFAITPDRGPDALDTADTIVIPPAHDDGDPVYTTGELRPEVAAALARIRPGVRVVSICVASYYLAAAGLLDGRRAATHWQSAAHFQGLFPRVEVDADVLYVDDGDLLTSAGVASGIDACLHLIRRDHGSEIANQAARRCVVPPYRDGGQAQYIERPVPAVPETGTTATRAWALKRLDRAVTLEELAAHARMSRRTFTRRFREETGQSPARWLAVQRLDAARRLLESTDLAVDQVAVRTGFGTGTSLRQHMRAAVGVAPGAYRRTFRDRSTEDSVVSV</sequence>
<dbReference type="SUPFAM" id="SSF52317">
    <property type="entry name" value="Class I glutamine amidotransferase-like"/>
    <property type="match status" value="1"/>
</dbReference>
<dbReference type="Pfam" id="PF01965">
    <property type="entry name" value="DJ-1_PfpI"/>
    <property type="match status" value="1"/>
</dbReference>
<name>A0A841FRH5_9ACTN</name>
<dbReference type="InterPro" id="IPR018060">
    <property type="entry name" value="HTH_AraC"/>
</dbReference>
<dbReference type="SMART" id="SM00342">
    <property type="entry name" value="HTH_ARAC"/>
    <property type="match status" value="1"/>
</dbReference>
<keyword evidence="2" id="KW-0804">Transcription</keyword>
<evidence type="ECO:0000259" key="3">
    <source>
        <dbReference type="PROSITE" id="PS01124"/>
    </source>
</evidence>
<dbReference type="PROSITE" id="PS01124">
    <property type="entry name" value="HTH_ARAC_FAMILY_2"/>
    <property type="match status" value="1"/>
</dbReference>
<dbReference type="SUPFAM" id="SSF46689">
    <property type="entry name" value="Homeodomain-like"/>
    <property type="match status" value="2"/>
</dbReference>
<dbReference type="GO" id="GO:0043565">
    <property type="term" value="F:sequence-specific DNA binding"/>
    <property type="evidence" value="ECO:0007669"/>
    <property type="project" value="InterPro"/>
</dbReference>
<reference evidence="4 5" key="1">
    <citation type="submission" date="2020-08" db="EMBL/GenBank/DDBJ databases">
        <title>Genomic Encyclopedia of Type Strains, Phase IV (KMG-IV): sequencing the most valuable type-strain genomes for metagenomic binning, comparative biology and taxonomic classification.</title>
        <authorList>
            <person name="Goeker M."/>
        </authorList>
    </citation>
    <scope>NUCLEOTIDE SEQUENCE [LARGE SCALE GENOMIC DNA]</scope>
    <source>
        <strain evidence="4 5">YIM 65646</strain>
    </source>
</reference>
<protein>
    <submittedName>
        <fullName evidence="4">Transcriptional regulator GlxA family with amidase domain</fullName>
    </submittedName>
</protein>
<dbReference type="Pfam" id="PF12833">
    <property type="entry name" value="HTH_18"/>
    <property type="match status" value="1"/>
</dbReference>
<dbReference type="GO" id="GO:0003700">
    <property type="term" value="F:DNA-binding transcription factor activity"/>
    <property type="evidence" value="ECO:0007669"/>
    <property type="project" value="InterPro"/>
</dbReference>
<feature type="domain" description="HTH araC/xylS-type" evidence="3">
    <location>
        <begin position="223"/>
        <end position="321"/>
    </location>
</feature>
<gene>
    <name evidence="4" type="ORF">HNR73_003761</name>
</gene>
<dbReference type="RefSeq" id="WP_184788722.1">
    <property type="nucleotide sequence ID" value="NZ_BONT01000105.1"/>
</dbReference>